<reference evidence="1 2" key="1">
    <citation type="submission" date="2019-05" db="EMBL/GenBank/DDBJ databases">
        <authorList>
            <person name="Murphy M.E."/>
            <person name="Alvaro L.E."/>
            <person name="Baker K.N."/>
            <person name="Baxter I.S."/>
            <person name="Brown M.R."/>
            <person name="Driscoll K.D."/>
            <person name="Elrubaie J.M."/>
            <person name="Feith S.L."/>
            <person name="Indihar D.F."/>
            <person name="Knoch V.T."/>
            <person name="Koirtyohann K.M."/>
            <person name="Kratz M.A."/>
            <person name="Lear A.H."/>
            <person name="Lindblom K.E."/>
            <person name="Marcus E.R."/>
            <person name="Sensor R."/>
            <person name="Sherman S.J."/>
            <person name="Swift V.R."/>
            <person name="White K.E."/>
            <person name="Wills S.J."/>
            <person name="Gatt S.M."/>
            <person name="Lohbauer S.A."/>
            <person name="Power T.R."/>
            <person name="Rosales K.A."/>
            <person name="Sisson B.M."/>
            <person name="Isern S."/>
            <person name="Michael S.F."/>
            <person name="Monti D.L."/>
            <person name="Garlena R.A."/>
            <person name="Russell D.A."/>
            <person name="Pope W.H."/>
            <person name="Jacobs-Sera D."/>
            <person name="Hatfull G.F."/>
        </authorList>
    </citation>
    <scope>NUCLEOTIDE SEQUENCE [LARGE SCALE GENOMIC DNA]</scope>
</reference>
<dbReference type="Pfam" id="PF25681">
    <property type="entry name" value="Phage_TTP_17"/>
    <property type="match status" value="1"/>
</dbReference>
<dbReference type="KEGG" id="vg:77943107"/>
<dbReference type="GeneID" id="77943107"/>
<evidence type="ECO:0000313" key="2">
    <source>
        <dbReference type="Proteomes" id="UP000319811"/>
    </source>
</evidence>
<keyword evidence="2" id="KW-1185">Reference proteome</keyword>
<name>A0A4Y6EDJ1_9CAUD</name>
<organism evidence="1 2">
    <name type="scientific">Gordonia phage Mollymur</name>
    <dbReference type="NCBI Taxonomy" id="2590895"/>
    <lineage>
        <taxon>Viruses</taxon>
        <taxon>Duplodnaviria</taxon>
        <taxon>Heunggongvirae</taxon>
        <taxon>Uroviricota</taxon>
        <taxon>Caudoviricetes</taxon>
        <taxon>Mollymurvirus</taxon>
        <taxon>Mollymurvirus mollymur</taxon>
    </lineage>
</organism>
<dbReference type="EMBL" id="MK977705">
    <property type="protein sequence ID" value="QDF15386.1"/>
    <property type="molecule type" value="Genomic_DNA"/>
</dbReference>
<dbReference type="RefSeq" id="YP_010666997.1">
    <property type="nucleotide sequence ID" value="NC_070948.1"/>
</dbReference>
<protein>
    <submittedName>
        <fullName evidence="1">Major tail protein</fullName>
    </submittedName>
</protein>
<evidence type="ECO:0000313" key="1">
    <source>
        <dbReference type="EMBL" id="QDF15386.1"/>
    </source>
</evidence>
<dbReference type="InterPro" id="IPR058154">
    <property type="entry name" value="Bxb1_TTP-like"/>
</dbReference>
<dbReference type="Proteomes" id="UP000319811">
    <property type="component" value="Segment"/>
</dbReference>
<sequence length="218" mass="23526">MADTPAIKNIKKKLIRKAMAGAVLFAPDGTTSPTSFTTGATSEFTIPVGFESLGAVSREGSPTFTPETENSDVDSWGELESTRTDIISRNTTIAWTSQETKKKVLELYHNVDLSAIEADAITGEVQFADPTSPDVVYHRALFVGIDGAGANAIYVIRYCPQFIVTEVGEQQWGAENAIEYPFTGRAKVDEDLGYSVLNVFGGPGWKKIHELAGFDAAP</sequence>
<proteinExistence type="predicted"/>
<gene>
    <name evidence="1" type="primary">25</name>
    <name evidence="1" type="ORF">SEA_MOLLYMUR_25</name>
</gene>
<accession>A0A4Y6EDJ1</accession>